<comment type="function">
    <text evidence="10">Adds a GMP to the 5'-end of tRNA(His) after transcription and RNase P cleavage.</text>
</comment>
<proteinExistence type="inferred from homology"/>
<dbReference type="PANTHER" id="PTHR12729:SF6">
    <property type="entry name" value="TRNA(HIS) GUANYLYLTRANSFERASE-RELATED"/>
    <property type="match status" value="1"/>
</dbReference>
<evidence type="ECO:0000256" key="1">
    <source>
        <dbReference type="ARBA" id="ARBA00010113"/>
    </source>
</evidence>
<evidence type="ECO:0000259" key="14">
    <source>
        <dbReference type="Pfam" id="PF14413"/>
    </source>
</evidence>
<dbReference type="GO" id="GO:0005525">
    <property type="term" value="F:GTP binding"/>
    <property type="evidence" value="ECO:0007669"/>
    <property type="project" value="UniProtKB-UniRule"/>
</dbReference>
<dbReference type="Pfam" id="PF04446">
    <property type="entry name" value="Thg1"/>
    <property type="match status" value="1"/>
</dbReference>
<dbReference type="EC" id="2.7.7.79" evidence="10"/>
<feature type="binding site" evidence="12">
    <location>
        <position position="116"/>
    </location>
    <ligand>
        <name>Mg(2+)</name>
        <dbReference type="ChEBI" id="CHEBI:18420"/>
        <label>1</label>
        <note>catalytic</note>
    </ligand>
</feature>
<dbReference type="PIRSF" id="PIRSF028980">
    <property type="entry name" value="tRNAHis_guanylyltransferase"/>
    <property type="match status" value="1"/>
</dbReference>
<feature type="binding site" evidence="12">
    <location>
        <position position="68"/>
    </location>
    <ligand>
        <name>Mg(2+)</name>
        <dbReference type="ChEBI" id="CHEBI:18420"/>
        <label>2</label>
        <note>catalytic</note>
    </ligand>
</feature>
<comment type="catalytic activity">
    <reaction evidence="9 10">
        <text>a 5'-end ribonucleotide-tRNA(His) + GTP + ATP + H2O = a 5'-end phospho-guanosine-ribonucleotide-tRNA(His) + AMP + 2 diphosphate + H(+)</text>
        <dbReference type="Rhea" id="RHEA:54564"/>
        <dbReference type="Rhea" id="RHEA-COMP:14193"/>
        <dbReference type="Rhea" id="RHEA-COMP:14917"/>
        <dbReference type="ChEBI" id="CHEBI:15377"/>
        <dbReference type="ChEBI" id="CHEBI:15378"/>
        <dbReference type="ChEBI" id="CHEBI:30616"/>
        <dbReference type="ChEBI" id="CHEBI:33019"/>
        <dbReference type="ChEBI" id="CHEBI:37565"/>
        <dbReference type="ChEBI" id="CHEBI:138282"/>
        <dbReference type="ChEBI" id="CHEBI:141847"/>
        <dbReference type="ChEBI" id="CHEBI:456215"/>
        <dbReference type="EC" id="2.7.7.79"/>
    </reaction>
</comment>
<evidence type="ECO:0000313" key="15">
    <source>
        <dbReference type="EnsemblMetazoa" id="tetur27g02090.1"/>
    </source>
</evidence>
<dbReference type="OMA" id="WKQHTEI"/>
<evidence type="ECO:0000256" key="10">
    <source>
        <dbReference type="PIRNR" id="PIRNR028980"/>
    </source>
</evidence>
<keyword evidence="7 10" id="KW-0460">Magnesium</keyword>
<dbReference type="InterPro" id="IPR007537">
    <property type="entry name" value="tRNAHis_GuaTrfase_Thg1"/>
</dbReference>
<feature type="binding site" evidence="12">
    <location>
        <position position="116"/>
    </location>
    <ligand>
        <name>Mg(2+)</name>
        <dbReference type="ChEBI" id="CHEBI:18420"/>
        <label>2</label>
        <note>catalytic</note>
    </ligand>
</feature>
<dbReference type="GO" id="GO:0000287">
    <property type="term" value="F:magnesium ion binding"/>
    <property type="evidence" value="ECO:0007669"/>
    <property type="project" value="UniProtKB-UniRule"/>
</dbReference>
<dbReference type="EnsemblMetazoa" id="tetur27g02090.1">
    <property type="protein sequence ID" value="tetur27g02090.1"/>
    <property type="gene ID" value="tetur27g02090"/>
</dbReference>
<sequence length="322" mass="37186">MLKKLNLTSLTFNLLNYCAKKKIKLNGSTSFFHLSCGMANSKFEYVRGFEDASDPILLKNCFVAIRVDGQRFHQFSKAHNFYKPNDKRALDLMVEAATSVMKSFYPSIKIAYGQSDEFSFIVSRSSDLYNRRANKLLSLIVSTFTSSYVFHWSKYLKDVVLKYPPAFDGRCVMYPSEKEIIDYLKWRQVDCHINNLYNTTFYCLTGEYHSCEVNENNETVFIPMQNPKPLSNFDAQVRLSGTVSSNKHDIMFLEHGVNYNNEREQFKKGSLLILERGDDSTSNVKKSSKKKSTKDPEDIKISCLNIDVVKSSFWEDNSYLLE</sequence>
<evidence type="ECO:0000256" key="5">
    <source>
        <dbReference type="ARBA" id="ARBA00022723"/>
    </source>
</evidence>
<comment type="similarity">
    <text evidence="1 10">Belongs to the tRNA(His) guanylyltransferase family.</text>
</comment>
<feature type="domain" description="Thg1 C-terminal" evidence="14">
    <location>
        <begin position="211"/>
        <end position="309"/>
    </location>
</feature>
<dbReference type="GO" id="GO:0006400">
    <property type="term" value="P:tRNA modification"/>
    <property type="evidence" value="ECO:0007669"/>
    <property type="project" value="UniProtKB-UniRule"/>
</dbReference>
<dbReference type="EMBL" id="CAEY01000719">
    <property type="status" value="NOT_ANNOTATED_CDS"/>
    <property type="molecule type" value="Genomic_DNA"/>
</dbReference>
<dbReference type="HOGENOM" id="CLU_044271_1_0_1"/>
<dbReference type="STRING" id="32264.T1KYW0"/>
<keyword evidence="16" id="KW-1185">Reference proteome</keyword>
<keyword evidence="3 10" id="KW-0819">tRNA processing</keyword>
<dbReference type="Proteomes" id="UP000015104">
    <property type="component" value="Unassembled WGS sequence"/>
</dbReference>
<feature type="binding site" evidence="11">
    <location>
        <begin position="68"/>
        <end position="73"/>
    </location>
    <ligand>
        <name>GTP</name>
        <dbReference type="ChEBI" id="CHEBI:37565"/>
    </ligand>
</feature>
<evidence type="ECO:0000256" key="2">
    <source>
        <dbReference type="ARBA" id="ARBA00022679"/>
    </source>
</evidence>
<evidence type="ECO:0000256" key="3">
    <source>
        <dbReference type="ARBA" id="ARBA00022694"/>
    </source>
</evidence>
<evidence type="ECO:0000256" key="9">
    <source>
        <dbReference type="ARBA" id="ARBA00047281"/>
    </source>
</evidence>
<reference evidence="15" key="2">
    <citation type="submission" date="2015-06" db="UniProtKB">
        <authorList>
            <consortium name="EnsemblMetazoa"/>
        </authorList>
    </citation>
    <scope>IDENTIFICATION</scope>
</reference>
<evidence type="ECO:0000259" key="13">
    <source>
        <dbReference type="Pfam" id="PF04446"/>
    </source>
</evidence>
<evidence type="ECO:0000256" key="8">
    <source>
        <dbReference type="ARBA" id="ARBA00023134"/>
    </source>
</evidence>
<name>T1KYW0_TETUR</name>
<keyword evidence="5 10" id="KW-0479">Metal-binding</keyword>
<dbReference type="InterPro" id="IPR038469">
    <property type="entry name" value="tRNAHis_GuaTrfase_Thg1_sf"/>
</dbReference>
<feature type="domain" description="tRNAHis guanylyltransferase catalytic" evidence="13">
    <location>
        <begin position="43"/>
        <end position="175"/>
    </location>
</feature>
<feature type="binding site" evidence="12">
    <location>
        <position position="69"/>
    </location>
    <ligand>
        <name>Mg(2+)</name>
        <dbReference type="ChEBI" id="CHEBI:18420"/>
        <label>1</label>
        <note>catalytic</note>
    </ligand>
</feature>
<dbReference type="Pfam" id="PF14413">
    <property type="entry name" value="Thg1C"/>
    <property type="match status" value="2"/>
</dbReference>
<dbReference type="eggNOG" id="KOG2721">
    <property type="taxonomic scope" value="Eukaryota"/>
</dbReference>
<feature type="binding site" evidence="12">
    <location>
        <position position="68"/>
    </location>
    <ligand>
        <name>Mg(2+)</name>
        <dbReference type="ChEBI" id="CHEBI:18420"/>
        <label>1</label>
        <note>catalytic</note>
    </ligand>
</feature>
<evidence type="ECO:0000256" key="6">
    <source>
        <dbReference type="ARBA" id="ARBA00022741"/>
    </source>
</evidence>
<gene>
    <name evidence="15" type="primary">107368606</name>
</gene>
<evidence type="ECO:0000256" key="4">
    <source>
        <dbReference type="ARBA" id="ARBA00022695"/>
    </source>
</evidence>
<dbReference type="PANTHER" id="PTHR12729">
    <property type="entry name" value="TRNA(HIS) GUANYLYLTRANSFERASE-RELATED"/>
    <property type="match status" value="1"/>
</dbReference>
<keyword evidence="4 10" id="KW-0548">Nucleotidyltransferase</keyword>
<dbReference type="OrthoDB" id="62560at2759"/>
<reference evidence="16" key="1">
    <citation type="submission" date="2011-08" db="EMBL/GenBank/DDBJ databases">
        <authorList>
            <person name="Rombauts S."/>
        </authorList>
    </citation>
    <scope>NUCLEOTIDE SEQUENCE</scope>
    <source>
        <strain evidence="16">London</strain>
    </source>
</reference>
<dbReference type="GO" id="GO:0008193">
    <property type="term" value="F:tRNA guanylyltransferase activity"/>
    <property type="evidence" value="ECO:0007669"/>
    <property type="project" value="UniProtKB-UniRule"/>
</dbReference>
<keyword evidence="8 10" id="KW-0342">GTP-binding</keyword>
<protein>
    <recommendedName>
        <fullName evidence="10">tRNA(His) guanylyltransferase</fullName>
        <ecNumber evidence="10">2.7.7.79</ecNumber>
    </recommendedName>
    <alternativeName>
        <fullName evidence="10">tRNA-histidine guanylyltransferase</fullName>
    </alternativeName>
</protein>
<feature type="domain" description="Thg1 C-terminal" evidence="14">
    <location>
        <begin position="179"/>
        <end position="205"/>
    </location>
</feature>
<dbReference type="AlphaFoldDB" id="T1KYW0"/>
<keyword evidence="2 10" id="KW-0808">Transferase</keyword>
<organism evidence="15 16">
    <name type="scientific">Tetranychus urticae</name>
    <name type="common">Two-spotted spider mite</name>
    <dbReference type="NCBI Taxonomy" id="32264"/>
    <lineage>
        <taxon>Eukaryota</taxon>
        <taxon>Metazoa</taxon>
        <taxon>Ecdysozoa</taxon>
        <taxon>Arthropoda</taxon>
        <taxon>Chelicerata</taxon>
        <taxon>Arachnida</taxon>
        <taxon>Acari</taxon>
        <taxon>Acariformes</taxon>
        <taxon>Trombidiformes</taxon>
        <taxon>Prostigmata</taxon>
        <taxon>Eleutherengona</taxon>
        <taxon>Raphignathae</taxon>
        <taxon>Tetranychoidea</taxon>
        <taxon>Tetranychidae</taxon>
        <taxon>Tetranychus</taxon>
    </lineage>
</organism>
<accession>T1KYW0</accession>
<evidence type="ECO:0000256" key="11">
    <source>
        <dbReference type="PIRSR" id="PIRSR028980-1"/>
    </source>
</evidence>
<dbReference type="Gene3D" id="3.30.70.3000">
    <property type="match status" value="1"/>
</dbReference>
<feature type="binding site" evidence="11">
    <location>
        <begin position="115"/>
        <end position="116"/>
    </location>
    <ligand>
        <name>GTP</name>
        <dbReference type="ChEBI" id="CHEBI:37565"/>
    </ligand>
</feature>
<evidence type="ECO:0000313" key="16">
    <source>
        <dbReference type="Proteomes" id="UP000015104"/>
    </source>
</evidence>
<dbReference type="InterPro" id="IPR024956">
    <property type="entry name" value="tRNAHis_GuaTrfase_cat"/>
</dbReference>
<dbReference type="KEGG" id="tut:107368606"/>
<evidence type="ECO:0000256" key="12">
    <source>
        <dbReference type="PIRSR" id="PIRSR028980-2"/>
    </source>
</evidence>
<keyword evidence="6 10" id="KW-0547">Nucleotide-binding</keyword>
<dbReference type="InterPro" id="IPR025845">
    <property type="entry name" value="Thg1_C_dom"/>
</dbReference>
<evidence type="ECO:0000256" key="7">
    <source>
        <dbReference type="ARBA" id="ARBA00022842"/>
    </source>
</evidence>
<comment type="cofactor">
    <cofactor evidence="12">
        <name>Mg(2+)</name>
        <dbReference type="ChEBI" id="CHEBI:18420"/>
    </cofactor>
    <text evidence="12">Binds 2 magnesium ions per subunit.</text>
</comment>